<dbReference type="Proteomes" id="UP000800092">
    <property type="component" value="Unassembled WGS sequence"/>
</dbReference>
<feature type="region of interest" description="Disordered" evidence="1">
    <location>
        <begin position="74"/>
        <end position="102"/>
    </location>
</feature>
<reference evidence="2" key="1">
    <citation type="journal article" date="2020" name="Stud. Mycol.">
        <title>101 Dothideomycetes genomes: a test case for predicting lifestyles and emergence of pathogens.</title>
        <authorList>
            <person name="Haridas S."/>
            <person name="Albert R."/>
            <person name="Binder M."/>
            <person name="Bloem J."/>
            <person name="Labutti K."/>
            <person name="Salamov A."/>
            <person name="Andreopoulos B."/>
            <person name="Baker S."/>
            <person name="Barry K."/>
            <person name="Bills G."/>
            <person name="Bluhm B."/>
            <person name="Cannon C."/>
            <person name="Castanera R."/>
            <person name="Culley D."/>
            <person name="Daum C."/>
            <person name="Ezra D."/>
            <person name="Gonzalez J."/>
            <person name="Henrissat B."/>
            <person name="Kuo A."/>
            <person name="Liang C."/>
            <person name="Lipzen A."/>
            <person name="Lutzoni F."/>
            <person name="Magnuson J."/>
            <person name="Mondo S."/>
            <person name="Nolan M."/>
            <person name="Ohm R."/>
            <person name="Pangilinan J."/>
            <person name="Park H.-J."/>
            <person name="Ramirez L."/>
            <person name="Alfaro M."/>
            <person name="Sun H."/>
            <person name="Tritt A."/>
            <person name="Yoshinaga Y."/>
            <person name="Zwiers L.-H."/>
            <person name="Turgeon B."/>
            <person name="Goodwin S."/>
            <person name="Spatafora J."/>
            <person name="Crous P."/>
            <person name="Grigoriev I."/>
        </authorList>
    </citation>
    <scope>NUCLEOTIDE SEQUENCE</scope>
    <source>
        <strain evidence="2">Tuck. ex Michener</strain>
    </source>
</reference>
<keyword evidence="3" id="KW-1185">Reference proteome</keyword>
<name>A0A6A6H883_VIRVR</name>
<evidence type="ECO:0000256" key="1">
    <source>
        <dbReference type="SAM" id="MobiDB-lite"/>
    </source>
</evidence>
<evidence type="ECO:0000313" key="2">
    <source>
        <dbReference type="EMBL" id="KAF2234334.1"/>
    </source>
</evidence>
<dbReference type="OrthoDB" id="3827557at2759"/>
<dbReference type="EMBL" id="ML991799">
    <property type="protein sequence ID" value="KAF2234334.1"/>
    <property type="molecule type" value="Genomic_DNA"/>
</dbReference>
<evidence type="ECO:0000313" key="3">
    <source>
        <dbReference type="Proteomes" id="UP000800092"/>
    </source>
</evidence>
<accession>A0A6A6H883</accession>
<feature type="compositionally biased region" description="Low complexity" evidence="1">
    <location>
        <begin position="74"/>
        <end position="85"/>
    </location>
</feature>
<dbReference type="PANTHER" id="PTHR39609:SF2">
    <property type="entry name" value="TRANSCRIPTION FACTOR RFEG"/>
    <property type="match status" value="1"/>
</dbReference>
<dbReference type="AlphaFoldDB" id="A0A6A6H883"/>
<proteinExistence type="predicted"/>
<sequence length="102" mass="11478">MAPEPQSYFVPGYGISRYVIQSQIRYYCGPGAFARPYTLQGRDGFLVTTSGPPLTKEQLEDIREASRAYEEQLAARANEAAENPNQPIVVEHSQRDRRRTSG</sequence>
<gene>
    <name evidence="2" type="ORF">EV356DRAFT_576776</name>
</gene>
<protein>
    <submittedName>
        <fullName evidence="2">Uncharacterized protein</fullName>
    </submittedName>
</protein>
<organism evidence="2 3">
    <name type="scientific">Viridothelium virens</name>
    <name type="common">Speckled blister lichen</name>
    <name type="synonym">Trypethelium virens</name>
    <dbReference type="NCBI Taxonomy" id="1048519"/>
    <lineage>
        <taxon>Eukaryota</taxon>
        <taxon>Fungi</taxon>
        <taxon>Dikarya</taxon>
        <taxon>Ascomycota</taxon>
        <taxon>Pezizomycotina</taxon>
        <taxon>Dothideomycetes</taxon>
        <taxon>Dothideomycetes incertae sedis</taxon>
        <taxon>Trypetheliales</taxon>
        <taxon>Trypetheliaceae</taxon>
        <taxon>Viridothelium</taxon>
    </lineage>
</organism>
<dbReference type="PANTHER" id="PTHR39609">
    <property type="entry name" value="RFEG-RELATED"/>
    <property type="match status" value="1"/>
</dbReference>